<dbReference type="Gene3D" id="3.40.50.1820">
    <property type="entry name" value="alpha/beta hydrolase"/>
    <property type="match status" value="1"/>
</dbReference>
<dbReference type="InterPro" id="IPR002410">
    <property type="entry name" value="Peptidase_S33"/>
</dbReference>
<dbReference type="EMBL" id="JACIED010000002">
    <property type="protein sequence ID" value="MBB4007858.1"/>
    <property type="molecule type" value="Genomic_DNA"/>
</dbReference>
<keyword evidence="17" id="KW-1185">Reference proteome</keyword>
<keyword evidence="9 11" id="KW-0378">Hydrolase</keyword>
<dbReference type="OrthoDB" id="9796770at2"/>
<keyword evidence="7 11" id="KW-0963">Cytoplasm</keyword>
<evidence type="ECO:0000256" key="6">
    <source>
        <dbReference type="ARBA" id="ARBA00022438"/>
    </source>
</evidence>
<evidence type="ECO:0000313" key="17">
    <source>
        <dbReference type="Proteomes" id="UP000185598"/>
    </source>
</evidence>
<dbReference type="STRING" id="887144.BJF91_08595"/>
<evidence type="ECO:0000256" key="7">
    <source>
        <dbReference type="ARBA" id="ARBA00022490"/>
    </source>
</evidence>
<feature type="domain" description="AB hydrolase-1" evidence="14">
    <location>
        <begin position="40"/>
        <end position="301"/>
    </location>
</feature>
<dbReference type="PANTHER" id="PTHR43722">
    <property type="entry name" value="PROLINE IMINOPEPTIDASE"/>
    <property type="match status" value="1"/>
</dbReference>
<evidence type="ECO:0000313" key="15">
    <source>
        <dbReference type="EMBL" id="MBB4007858.1"/>
    </source>
</evidence>
<dbReference type="InterPro" id="IPR029058">
    <property type="entry name" value="AB_hydrolase_fold"/>
</dbReference>
<evidence type="ECO:0000256" key="8">
    <source>
        <dbReference type="ARBA" id="ARBA00022670"/>
    </source>
</evidence>
<dbReference type="EMBL" id="MKIN01000024">
    <property type="protein sequence ID" value="OLP48189.1"/>
    <property type="molecule type" value="Genomic_DNA"/>
</dbReference>
<dbReference type="Pfam" id="PF00561">
    <property type="entry name" value="Abhydrolase_1"/>
    <property type="match status" value="1"/>
</dbReference>
<evidence type="ECO:0000256" key="2">
    <source>
        <dbReference type="ARBA" id="ARBA00004496"/>
    </source>
</evidence>
<dbReference type="PANTHER" id="PTHR43722:SF1">
    <property type="entry name" value="PROLINE IMINOPEPTIDASE"/>
    <property type="match status" value="1"/>
</dbReference>
<dbReference type="NCBIfam" id="TIGR01249">
    <property type="entry name" value="pro_imino_pep_1"/>
    <property type="match status" value="1"/>
</dbReference>
<gene>
    <name evidence="16" type="ORF">BJF91_08595</name>
    <name evidence="15" type="ORF">GGQ71_002121</name>
</gene>
<dbReference type="SUPFAM" id="SSF53474">
    <property type="entry name" value="alpha/beta-Hydrolases"/>
    <property type="match status" value="1"/>
</dbReference>
<evidence type="ECO:0000313" key="18">
    <source>
        <dbReference type="Proteomes" id="UP000544107"/>
    </source>
</evidence>
<accession>A0A1Q9A0Z1</accession>
<feature type="active site" description="Nucleophile" evidence="12">
    <location>
        <position position="117"/>
    </location>
</feature>
<comment type="similarity">
    <text evidence="3 11 13">Belongs to the peptidase S33 family.</text>
</comment>
<dbReference type="GO" id="GO:0006508">
    <property type="term" value="P:proteolysis"/>
    <property type="evidence" value="ECO:0007669"/>
    <property type="project" value="UniProtKB-KW"/>
</dbReference>
<keyword evidence="6 11" id="KW-0031">Aminopeptidase</keyword>
<dbReference type="EC" id="3.4.11.5" evidence="4 11"/>
<comment type="caution">
    <text evidence="16">The sequence shown here is derived from an EMBL/GenBank/DDBJ whole genome shotgun (WGS) entry which is preliminary data.</text>
</comment>
<organism evidence="16 17">
    <name type="scientific">Allorhizobium taibaishanense</name>
    <dbReference type="NCBI Taxonomy" id="887144"/>
    <lineage>
        <taxon>Bacteria</taxon>
        <taxon>Pseudomonadati</taxon>
        <taxon>Pseudomonadota</taxon>
        <taxon>Alphaproteobacteria</taxon>
        <taxon>Hyphomicrobiales</taxon>
        <taxon>Rhizobiaceae</taxon>
        <taxon>Rhizobium/Agrobacterium group</taxon>
        <taxon>Allorhizobium</taxon>
    </lineage>
</organism>
<dbReference type="Proteomes" id="UP000544107">
    <property type="component" value="Unassembled WGS sequence"/>
</dbReference>
<dbReference type="PRINTS" id="PR00793">
    <property type="entry name" value="PROAMNOPTASE"/>
</dbReference>
<evidence type="ECO:0000256" key="5">
    <source>
        <dbReference type="ARBA" id="ARBA00021843"/>
    </source>
</evidence>
<evidence type="ECO:0000313" key="16">
    <source>
        <dbReference type="EMBL" id="OLP48189.1"/>
    </source>
</evidence>
<evidence type="ECO:0000256" key="9">
    <source>
        <dbReference type="ARBA" id="ARBA00022801"/>
    </source>
</evidence>
<evidence type="ECO:0000256" key="3">
    <source>
        <dbReference type="ARBA" id="ARBA00010088"/>
    </source>
</evidence>
<reference evidence="16 17" key="1">
    <citation type="submission" date="2016-09" db="EMBL/GenBank/DDBJ databases">
        <title>Rhizobium oryziradicis sp. nov., isolated from the root of rice.</title>
        <authorList>
            <person name="Zhao J."/>
            <person name="Zhang X."/>
        </authorList>
    </citation>
    <scope>NUCLEOTIDE SEQUENCE [LARGE SCALE GENOMIC DNA]</scope>
    <source>
        <strain evidence="16 17">14971</strain>
    </source>
</reference>
<evidence type="ECO:0000256" key="1">
    <source>
        <dbReference type="ARBA" id="ARBA00001585"/>
    </source>
</evidence>
<feature type="active site" description="Proton donor" evidence="12">
    <location>
        <position position="300"/>
    </location>
</feature>
<dbReference type="InterPro" id="IPR000073">
    <property type="entry name" value="AB_hydrolase_1"/>
</dbReference>
<dbReference type="GO" id="GO:0005737">
    <property type="term" value="C:cytoplasm"/>
    <property type="evidence" value="ECO:0007669"/>
    <property type="project" value="UniProtKB-SubCell"/>
</dbReference>
<proteinExistence type="inferred from homology"/>
<sequence>MAKATLHPPLAPYRSGHFPVSDRHQIYFECSGNPHGLAALILHGGPGSGRSETARRFFDPDIYHIIQFDQRQCGRSLPYAGDPEVDLSTNTTAHLLADIEALRAHLGVDRWLIMGGSWGSTLALAYALAHPSRVMALLLTMVVTTSAAEVEWITRGVGRFFPEDHARFLSHLPEAERDGDLASAYHKLLINPDKAIHEKAATAWCDWENAILSVKTGHQPHPRWSDPGFRLCFARLVTHYWSSRAWLAEGKILSGVRGLKDIPAILIHGRLDFGSPLKTAYDLHQAWPGSELIVVEDGEHDMPGVSMTAAIADGLQRLATRLRPKPNAG</sequence>
<protein>
    <recommendedName>
        <fullName evidence="5 11">Proline iminopeptidase</fullName>
        <shortName evidence="11">PIP</shortName>
        <ecNumber evidence="4 11">3.4.11.5</ecNumber>
    </recommendedName>
    <alternativeName>
        <fullName evidence="10 11">Prolyl aminopeptidase</fullName>
    </alternativeName>
</protein>
<dbReference type="GO" id="GO:0004177">
    <property type="term" value="F:aminopeptidase activity"/>
    <property type="evidence" value="ECO:0007669"/>
    <property type="project" value="UniProtKB-UniRule"/>
</dbReference>
<dbReference type="InterPro" id="IPR005944">
    <property type="entry name" value="Pro_iminopeptidase"/>
</dbReference>
<evidence type="ECO:0000259" key="14">
    <source>
        <dbReference type="Pfam" id="PF00561"/>
    </source>
</evidence>
<evidence type="ECO:0000256" key="10">
    <source>
        <dbReference type="ARBA" id="ARBA00029605"/>
    </source>
</evidence>
<dbReference type="AlphaFoldDB" id="A0A1Q9A0Z1"/>
<dbReference type="Proteomes" id="UP000185598">
    <property type="component" value="Unassembled WGS sequence"/>
</dbReference>
<dbReference type="RefSeq" id="WP_075616244.1">
    <property type="nucleotide sequence ID" value="NZ_JACIED010000002.1"/>
</dbReference>
<feature type="active site" evidence="12">
    <location>
        <position position="272"/>
    </location>
</feature>
<comment type="subcellular location">
    <subcellularLocation>
        <location evidence="2 11">Cytoplasm</location>
    </subcellularLocation>
</comment>
<name>A0A1Q9A0Z1_9HYPH</name>
<evidence type="ECO:0000256" key="12">
    <source>
        <dbReference type="PIRSR" id="PIRSR006431-1"/>
    </source>
</evidence>
<dbReference type="PIRSF" id="PIRSF006431">
    <property type="entry name" value="Pept_S33"/>
    <property type="match status" value="1"/>
</dbReference>
<keyword evidence="8 11" id="KW-0645">Protease</keyword>
<evidence type="ECO:0000256" key="13">
    <source>
        <dbReference type="RuleBase" id="RU003421"/>
    </source>
</evidence>
<reference evidence="15 18" key="2">
    <citation type="submission" date="2020-08" db="EMBL/GenBank/DDBJ databases">
        <title>Genomic Encyclopedia of Type Strains, Phase IV (KMG-IV): sequencing the most valuable type-strain genomes for metagenomic binning, comparative biology and taxonomic classification.</title>
        <authorList>
            <person name="Goeker M."/>
        </authorList>
    </citation>
    <scope>NUCLEOTIDE SEQUENCE [LARGE SCALE GENOMIC DNA]</scope>
    <source>
        <strain evidence="15 18">DSM 100021</strain>
    </source>
</reference>
<comment type="catalytic activity">
    <reaction evidence="1 11 13">
        <text>Release of N-terminal proline from a peptide.</text>
        <dbReference type="EC" id="3.4.11.5"/>
    </reaction>
</comment>
<evidence type="ECO:0000256" key="11">
    <source>
        <dbReference type="PIRNR" id="PIRNR006431"/>
    </source>
</evidence>
<evidence type="ECO:0000256" key="4">
    <source>
        <dbReference type="ARBA" id="ARBA00012568"/>
    </source>
</evidence>